<reference evidence="1 2" key="1">
    <citation type="submission" date="2020-08" db="EMBL/GenBank/DDBJ databases">
        <title>Genomic Encyclopedia of Type Strains, Phase IV (KMG-IV): sequencing the most valuable type-strain genomes for metagenomic binning, comparative biology and taxonomic classification.</title>
        <authorList>
            <person name="Goeker M."/>
        </authorList>
    </citation>
    <scope>NUCLEOTIDE SEQUENCE [LARGE SCALE GENOMIC DNA]</scope>
    <source>
        <strain evidence="1 2">DSM 29781</strain>
    </source>
</reference>
<evidence type="ECO:0000313" key="1">
    <source>
        <dbReference type="EMBL" id="MBB5273927.1"/>
    </source>
</evidence>
<accession>A0A7W8MAP5</accession>
<sequence length="123" mass="13244">MGVLLGAVTLDDWRDVVNNAKAAAKTGDAQARAWLAQYLMGRPEGKAPTPLTVVVQQLNGADPLVERLAQPVIHRERYPGLHSDDGWETQIRALVAAELASKVKAAETIENPEAARFSEESSG</sequence>
<dbReference type="Proteomes" id="UP000532440">
    <property type="component" value="Unassembled WGS sequence"/>
</dbReference>
<protein>
    <submittedName>
        <fullName evidence="1">Uncharacterized protein</fullName>
    </submittedName>
</protein>
<name>A0A7W8MAP5_9BURK</name>
<evidence type="ECO:0000313" key="2">
    <source>
        <dbReference type="Proteomes" id="UP000532440"/>
    </source>
</evidence>
<comment type="caution">
    <text evidence="1">The sequence shown here is derived from an EMBL/GenBank/DDBJ whole genome shotgun (WGS) entry which is preliminary data.</text>
</comment>
<organism evidence="1 2">
    <name type="scientific">Quisquiliibacterium transsilvanicum</name>
    <dbReference type="NCBI Taxonomy" id="1549638"/>
    <lineage>
        <taxon>Bacteria</taxon>
        <taxon>Pseudomonadati</taxon>
        <taxon>Pseudomonadota</taxon>
        <taxon>Betaproteobacteria</taxon>
        <taxon>Burkholderiales</taxon>
        <taxon>Burkholderiaceae</taxon>
        <taxon>Quisquiliibacterium</taxon>
    </lineage>
</organism>
<gene>
    <name evidence="1" type="ORF">HNQ70_003961</name>
</gene>
<dbReference type="RefSeq" id="WP_183970790.1">
    <property type="nucleotide sequence ID" value="NZ_JACHGB010000011.1"/>
</dbReference>
<proteinExistence type="predicted"/>
<dbReference type="AlphaFoldDB" id="A0A7W8MAP5"/>
<dbReference type="EMBL" id="JACHGB010000011">
    <property type="protein sequence ID" value="MBB5273927.1"/>
    <property type="molecule type" value="Genomic_DNA"/>
</dbReference>
<keyword evidence="2" id="KW-1185">Reference proteome</keyword>